<keyword evidence="4 5" id="KW-0472">Membrane</keyword>
<name>A0A7S4N610_9EUKA</name>
<dbReference type="InterPro" id="IPR050307">
    <property type="entry name" value="Sterol_Desaturase_Related"/>
</dbReference>
<dbReference type="InterPro" id="IPR006694">
    <property type="entry name" value="Fatty_acid_hydroxylase"/>
</dbReference>
<proteinExistence type="predicted"/>
<reference evidence="7" key="1">
    <citation type="submission" date="2021-01" db="EMBL/GenBank/DDBJ databases">
        <authorList>
            <person name="Corre E."/>
            <person name="Pelletier E."/>
            <person name="Niang G."/>
            <person name="Scheremetjew M."/>
            <person name="Finn R."/>
            <person name="Kale V."/>
            <person name="Holt S."/>
            <person name="Cochrane G."/>
            <person name="Meng A."/>
            <person name="Brown T."/>
            <person name="Cohen L."/>
        </authorList>
    </citation>
    <scope>NUCLEOTIDE SEQUENCE</scope>
    <source>
        <strain evidence="7">SoJaBio B1-5/56/2</strain>
    </source>
</reference>
<evidence type="ECO:0000256" key="4">
    <source>
        <dbReference type="ARBA" id="ARBA00023136"/>
    </source>
</evidence>
<evidence type="ECO:0000313" key="7">
    <source>
        <dbReference type="EMBL" id="CAE2267184.1"/>
    </source>
</evidence>
<dbReference type="GO" id="GO:0005506">
    <property type="term" value="F:iron ion binding"/>
    <property type="evidence" value="ECO:0007669"/>
    <property type="project" value="InterPro"/>
</dbReference>
<evidence type="ECO:0000256" key="5">
    <source>
        <dbReference type="SAM" id="Phobius"/>
    </source>
</evidence>
<feature type="transmembrane region" description="Helical" evidence="5">
    <location>
        <begin position="85"/>
        <end position="105"/>
    </location>
</feature>
<dbReference type="EMBL" id="HBKR01001665">
    <property type="protein sequence ID" value="CAE2267184.1"/>
    <property type="molecule type" value="Transcribed_RNA"/>
</dbReference>
<evidence type="ECO:0000256" key="2">
    <source>
        <dbReference type="ARBA" id="ARBA00022692"/>
    </source>
</evidence>
<organism evidence="7">
    <name type="scientific">Paramoeba aestuarina</name>
    <dbReference type="NCBI Taxonomy" id="180227"/>
    <lineage>
        <taxon>Eukaryota</taxon>
        <taxon>Amoebozoa</taxon>
        <taxon>Discosea</taxon>
        <taxon>Flabellinia</taxon>
        <taxon>Dactylopodida</taxon>
        <taxon>Paramoebidae</taxon>
        <taxon>Paramoeba</taxon>
    </lineage>
</organism>
<dbReference type="GO" id="GO:0008610">
    <property type="term" value="P:lipid biosynthetic process"/>
    <property type="evidence" value="ECO:0007669"/>
    <property type="project" value="InterPro"/>
</dbReference>
<feature type="transmembrane region" description="Helical" evidence="5">
    <location>
        <begin position="139"/>
        <end position="159"/>
    </location>
</feature>
<dbReference type="Pfam" id="PF04116">
    <property type="entry name" value="FA_hydroxylase"/>
    <property type="match status" value="1"/>
</dbReference>
<keyword evidence="2 5" id="KW-0812">Transmembrane</keyword>
<protein>
    <recommendedName>
        <fullName evidence="6">Fatty acid hydroxylase domain-containing protein</fullName>
    </recommendedName>
</protein>
<comment type="subcellular location">
    <subcellularLocation>
        <location evidence="1">Membrane</location>
    </subcellularLocation>
</comment>
<feature type="transmembrane region" description="Helical" evidence="5">
    <location>
        <begin position="43"/>
        <end position="64"/>
    </location>
</feature>
<keyword evidence="3 5" id="KW-1133">Transmembrane helix</keyword>
<gene>
    <name evidence="7" type="ORF">NAES01612_LOCUS1044</name>
</gene>
<sequence>MGSKRLTRKQARNIDFLVLGLEAASGVLHPHPHAFYETALRSIALLSVMLYGGGVVMMALGHFFGRKIQKASYRWNDIKREAFETLLAIIGFSCLQAWPLTFYRLGEPCGLYDSLEDVLSVWNSTFSKVLGFPVSVPPGAFVVGYIISLVLLADMYTYFKHRLLHTPTFFAFHCVHHTFKNPTCFAGFGVAPVEAFLTFWPITLVSFPSLAVWAPLQYLVFTLFYIENLYLHCGSEIWLFEKTWSLFFVNTSKFHNYHHEKTVTHFGEVLTLWDCLLGTSDWYTSGKAKGKANRGPTVEETH</sequence>
<evidence type="ECO:0000256" key="1">
    <source>
        <dbReference type="ARBA" id="ARBA00004370"/>
    </source>
</evidence>
<dbReference type="GO" id="GO:0016020">
    <property type="term" value="C:membrane"/>
    <property type="evidence" value="ECO:0007669"/>
    <property type="project" value="UniProtKB-SubCell"/>
</dbReference>
<dbReference type="PANTHER" id="PTHR11863">
    <property type="entry name" value="STEROL DESATURASE"/>
    <property type="match status" value="1"/>
</dbReference>
<dbReference type="GO" id="GO:0016491">
    <property type="term" value="F:oxidoreductase activity"/>
    <property type="evidence" value="ECO:0007669"/>
    <property type="project" value="InterPro"/>
</dbReference>
<dbReference type="AlphaFoldDB" id="A0A7S4N610"/>
<accession>A0A7S4N610</accession>
<evidence type="ECO:0000259" key="6">
    <source>
        <dbReference type="Pfam" id="PF04116"/>
    </source>
</evidence>
<evidence type="ECO:0000256" key="3">
    <source>
        <dbReference type="ARBA" id="ARBA00022989"/>
    </source>
</evidence>
<feature type="domain" description="Fatty acid hydroxylase" evidence="6">
    <location>
        <begin position="148"/>
        <end position="279"/>
    </location>
</feature>